<name>A0A3B0YJI2_9ZZZZ</name>
<protein>
    <submittedName>
        <fullName evidence="2">Uncharacterized protein</fullName>
    </submittedName>
</protein>
<evidence type="ECO:0000313" key="2">
    <source>
        <dbReference type="EMBL" id="VAW81118.1"/>
    </source>
</evidence>
<proteinExistence type="predicted"/>
<reference evidence="2" key="1">
    <citation type="submission" date="2018-06" db="EMBL/GenBank/DDBJ databases">
        <authorList>
            <person name="Zhirakovskaya E."/>
        </authorList>
    </citation>
    <scope>NUCLEOTIDE SEQUENCE</scope>
</reference>
<sequence length="25" mass="2621">LDNTSMLYGDGQAAAGQLIAEIKQL</sequence>
<dbReference type="EMBL" id="UOFK01000248">
    <property type="protein sequence ID" value="VAW81118.1"/>
    <property type="molecule type" value="Genomic_DNA"/>
</dbReference>
<feature type="non-terminal residue" evidence="2">
    <location>
        <position position="1"/>
    </location>
</feature>
<gene>
    <name evidence="2" type="ORF">MNBD_GAMMA13-2013</name>
    <name evidence="1" type="ORF">MNBD_GAMMA13-585</name>
</gene>
<organism evidence="2">
    <name type="scientific">hydrothermal vent metagenome</name>
    <dbReference type="NCBI Taxonomy" id="652676"/>
    <lineage>
        <taxon>unclassified sequences</taxon>
        <taxon>metagenomes</taxon>
        <taxon>ecological metagenomes</taxon>
    </lineage>
</organism>
<dbReference type="EMBL" id="UOFK01000228">
    <property type="protein sequence ID" value="VAW80539.1"/>
    <property type="molecule type" value="Genomic_DNA"/>
</dbReference>
<dbReference type="AlphaFoldDB" id="A0A3B0YJI2"/>
<accession>A0A3B0YJI2</accession>
<evidence type="ECO:0000313" key="1">
    <source>
        <dbReference type="EMBL" id="VAW80539.1"/>
    </source>
</evidence>